<dbReference type="PANTHER" id="PTHR35526">
    <property type="entry name" value="ANTI-SIGMA-F FACTOR RSBW-RELATED"/>
    <property type="match status" value="1"/>
</dbReference>
<accession>A0ABT6HTP0</accession>
<dbReference type="GO" id="GO:0005524">
    <property type="term" value="F:ATP binding"/>
    <property type="evidence" value="ECO:0007669"/>
    <property type="project" value="UniProtKB-KW"/>
</dbReference>
<comment type="caution">
    <text evidence="1">The sequence shown here is derived from an EMBL/GenBank/DDBJ whole genome shotgun (WGS) entry which is preliminary data.</text>
</comment>
<dbReference type="RefSeq" id="WP_279931086.1">
    <property type="nucleotide sequence ID" value="NZ_JARWBG010000036.1"/>
</dbReference>
<dbReference type="InterPro" id="IPR050267">
    <property type="entry name" value="Anti-sigma-factor_SerPK"/>
</dbReference>
<dbReference type="EMBL" id="JARWBG010000036">
    <property type="protein sequence ID" value="MDH2392096.1"/>
    <property type="molecule type" value="Genomic_DNA"/>
</dbReference>
<keyword evidence="1" id="KW-0547">Nucleotide-binding</keyword>
<dbReference type="SUPFAM" id="SSF55874">
    <property type="entry name" value="ATPase domain of HSP90 chaperone/DNA topoisomerase II/histidine kinase"/>
    <property type="match status" value="1"/>
</dbReference>
<evidence type="ECO:0000313" key="1">
    <source>
        <dbReference type="EMBL" id="MDH2392096.1"/>
    </source>
</evidence>
<organism evidence="1 2">
    <name type="scientific">Streptomyces chengmaiensis</name>
    <dbReference type="NCBI Taxonomy" id="3040919"/>
    <lineage>
        <taxon>Bacteria</taxon>
        <taxon>Bacillati</taxon>
        <taxon>Actinomycetota</taxon>
        <taxon>Actinomycetes</taxon>
        <taxon>Kitasatosporales</taxon>
        <taxon>Streptomycetaceae</taxon>
        <taxon>Streptomyces</taxon>
    </lineage>
</organism>
<keyword evidence="1" id="KW-0067">ATP-binding</keyword>
<dbReference type="Proteomes" id="UP001223144">
    <property type="component" value="Unassembled WGS sequence"/>
</dbReference>
<dbReference type="CDD" id="cd16936">
    <property type="entry name" value="HATPase_RsbW-like"/>
    <property type="match status" value="1"/>
</dbReference>
<sequence>MPYSYTLFCPPLPTSPRIARDFVASVLRAQELDDFVDRATLCTSELVTNAYRHTMGIGSLLWLAVRDKGVRVTVYDGERRRPVMLHGYDGASGRGMWLVDAVTEGRWGTETGAPLGFGAQGGKGVWFELVRTC</sequence>
<dbReference type="Gene3D" id="3.30.565.10">
    <property type="entry name" value="Histidine kinase-like ATPase, C-terminal domain"/>
    <property type="match status" value="1"/>
</dbReference>
<dbReference type="PANTHER" id="PTHR35526:SF3">
    <property type="entry name" value="ANTI-SIGMA-F FACTOR RSBW"/>
    <property type="match status" value="1"/>
</dbReference>
<evidence type="ECO:0000313" key="2">
    <source>
        <dbReference type="Proteomes" id="UP001223144"/>
    </source>
</evidence>
<gene>
    <name evidence="1" type="ORF">QCN29_25595</name>
</gene>
<name>A0ABT6HTP0_9ACTN</name>
<proteinExistence type="predicted"/>
<protein>
    <submittedName>
        <fullName evidence="1">ATP-binding protein</fullName>
    </submittedName>
</protein>
<dbReference type="InterPro" id="IPR036890">
    <property type="entry name" value="HATPase_C_sf"/>
</dbReference>
<keyword evidence="2" id="KW-1185">Reference proteome</keyword>
<reference evidence="1 2" key="1">
    <citation type="submission" date="2023-04" db="EMBL/GenBank/DDBJ databases">
        <title>Streptomyces chengmaiensis sp. nov. isolated from the stem of mangrove plant in Hainan.</title>
        <authorList>
            <person name="Huang X."/>
            <person name="Zhou S."/>
            <person name="Chu X."/>
            <person name="Xie Y."/>
            <person name="Lin Y."/>
        </authorList>
    </citation>
    <scope>NUCLEOTIDE SEQUENCE [LARGE SCALE GENOMIC DNA]</scope>
    <source>
        <strain evidence="1 2">HNM0663</strain>
    </source>
</reference>